<dbReference type="KEGG" id="gce:KYE46_16395"/>
<comment type="subcellular location">
    <subcellularLocation>
        <location evidence="1">Cell membrane</location>
        <topology evidence="1">Multi-pass membrane protein</topology>
    </subcellularLocation>
</comment>
<name>A0A8F6TVJ1_9RHOB</name>
<keyword evidence="5 6" id="KW-0472">Membrane</keyword>
<evidence type="ECO:0000313" key="9">
    <source>
        <dbReference type="Proteomes" id="UP000825009"/>
    </source>
</evidence>
<dbReference type="PANTHER" id="PTHR34820">
    <property type="entry name" value="INNER MEMBRANE PROTEIN YEBZ"/>
    <property type="match status" value="1"/>
</dbReference>
<keyword evidence="4 6" id="KW-1133">Transmembrane helix</keyword>
<proteinExistence type="predicted"/>
<evidence type="ECO:0000256" key="5">
    <source>
        <dbReference type="ARBA" id="ARBA00023136"/>
    </source>
</evidence>
<keyword evidence="3 6" id="KW-0812">Transmembrane</keyword>
<sequence>MPDVWGLAEIIVKLCLYLSVLTASGMMIVRAVFAAELQCTDRSLRRIVEALAFAGIAFAVASFALRGAALTGDASGITDPQILGILWQTPVGTALALRVGGLAAIMAGLFMGATGKLLSLIGVALALWSFTTIGHVSEDALWAQLLLLAHLLGIAFWIGILWPLQRMASEARTWPAAAALGEWFGKIASVVVPVLVLAGLIHGWRLVGSLVALVGSGYGLTLLAKIALVALLLGLAAANKLRFVPGLHAGDPRAARHLTRTIGVEWGVFAAILLATSILTSVFAVPT</sequence>
<feature type="transmembrane region" description="Helical" evidence="6">
    <location>
        <begin position="85"/>
        <end position="110"/>
    </location>
</feature>
<dbReference type="PANTHER" id="PTHR34820:SF4">
    <property type="entry name" value="INNER MEMBRANE PROTEIN YEBZ"/>
    <property type="match status" value="1"/>
</dbReference>
<feature type="transmembrane region" description="Helical" evidence="6">
    <location>
        <begin position="16"/>
        <end position="35"/>
    </location>
</feature>
<dbReference type="AlphaFoldDB" id="A0A8F6TVJ1"/>
<evidence type="ECO:0000256" key="1">
    <source>
        <dbReference type="ARBA" id="ARBA00004651"/>
    </source>
</evidence>
<accession>A0A8F6TVJ1</accession>
<evidence type="ECO:0000256" key="4">
    <source>
        <dbReference type="ARBA" id="ARBA00022989"/>
    </source>
</evidence>
<feature type="transmembrane region" description="Helical" evidence="6">
    <location>
        <begin position="117"/>
        <end position="136"/>
    </location>
</feature>
<evidence type="ECO:0000259" key="7">
    <source>
        <dbReference type="Pfam" id="PF05425"/>
    </source>
</evidence>
<dbReference type="InterPro" id="IPR008457">
    <property type="entry name" value="Cu-R_CopD_dom"/>
</dbReference>
<protein>
    <submittedName>
        <fullName evidence="8">CopD family protein</fullName>
    </submittedName>
</protein>
<feature type="transmembrane region" description="Helical" evidence="6">
    <location>
        <begin position="47"/>
        <end position="65"/>
    </location>
</feature>
<dbReference type="InterPro" id="IPR032694">
    <property type="entry name" value="CopC/D"/>
</dbReference>
<feature type="transmembrane region" description="Helical" evidence="6">
    <location>
        <begin position="183"/>
        <end position="204"/>
    </location>
</feature>
<feature type="transmembrane region" description="Helical" evidence="6">
    <location>
        <begin position="266"/>
        <end position="285"/>
    </location>
</feature>
<dbReference type="RefSeq" id="WP_219002148.1">
    <property type="nucleotide sequence ID" value="NZ_CP079194.1"/>
</dbReference>
<dbReference type="GO" id="GO:0006825">
    <property type="term" value="P:copper ion transport"/>
    <property type="evidence" value="ECO:0007669"/>
    <property type="project" value="InterPro"/>
</dbReference>
<reference evidence="8 9" key="1">
    <citation type="submission" date="2021-07" db="EMBL/GenBank/DDBJ databases">
        <title>A novel Jannaschia species isolated from marine dinoflagellate Ceratoperidinium margalefii.</title>
        <authorList>
            <person name="Jiang Y."/>
            <person name="Li Z."/>
        </authorList>
    </citation>
    <scope>NUCLEOTIDE SEQUENCE [LARGE SCALE GENOMIC DNA]</scope>
    <source>
        <strain evidence="8 9">J12C1-MA-4</strain>
    </source>
</reference>
<feature type="transmembrane region" description="Helical" evidence="6">
    <location>
        <begin position="210"/>
        <end position="233"/>
    </location>
</feature>
<keyword evidence="2" id="KW-1003">Cell membrane</keyword>
<evidence type="ECO:0000313" key="8">
    <source>
        <dbReference type="EMBL" id="QXT39480.1"/>
    </source>
</evidence>
<feature type="transmembrane region" description="Helical" evidence="6">
    <location>
        <begin position="142"/>
        <end position="162"/>
    </location>
</feature>
<feature type="domain" description="Copper resistance protein D" evidence="7">
    <location>
        <begin position="180"/>
        <end position="279"/>
    </location>
</feature>
<dbReference type="Proteomes" id="UP000825009">
    <property type="component" value="Chromosome"/>
</dbReference>
<dbReference type="EMBL" id="CP079194">
    <property type="protein sequence ID" value="QXT39480.1"/>
    <property type="molecule type" value="Genomic_DNA"/>
</dbReference>
<evidence type="ECO:0000256" key="6">
    <source>
        <dbReference type="SAM" id="Phobius"/>
    </source>
</evidence>
<gene>
    <name evidence="8" type="ORF">KYE46_16395</name>
</gene>
<evidence type="ECO:0000256" key="3">
    <source>
        <dbReference type="ARBA" id="ARBA00022692"/>
    </source>
</evidence>
<dbReference type="GO" id="GO:0005886">
    <property type="term" value="C:plasma membrane"/>
    <property type="evidence" value="ECO:0007669"/>
    <property type="project" value="UniProtKB-SubCell"/>
</dbReference>
<organism evidence="8 9">
    <name type="scientific">Gymnodinialimonas ceratoperidinii</name>
    <dbReference type="NCBI Taxonomy" id="2856823"/>
    <lineage>
        <taxon>Bacteria</taxon>
        <taxon>Pseudomonadati</taxon>
        <taxon>Pseudomonadota</taxon>
        <taxon>Alphaproteobacteria</taxon>
        <taxon>Rhodobacterales</taxon>
        <taxon>Paracoccaceae</taxon>
        <taxon>Gymnodinialimonas</taxon>
    </lineage>
</organism>
<keyword evidence="9" id="KW-1185">Reference proteome</keyword>
<dbReference type="Pfam" id="PF05425">
    <property type="entry name" value="CopD"/>
    <property type="match status" value="1"/>
</dbReference>
<evidence type="ECO:0000256" key="2">
    <source>
        <dbReference type="ARBA" id="ARBA00022475"/>
    </source>
</evidence>